<evidence type="ECO:0000259" key="8">
    <source>
        <dbReference type="PROSITE" id="PS50928"/>
    </source>
</evidence>
<dbReference type="SUPFAM" id="SSF161098">
    <property type="entry name" value="MetI-like"/>
    <property type="match status" value="1"/>
</dbReference>
<evidence type="ECO:0000256" key="2">
    <source>
        <dbReference type="ARBA" id="ARBA00022448"/>
    </source>
</evidence>
<feature type="transmembrane region" description="Helical" evidence="7">
    <location>
        <begin position="29"/>
        <end position="51"/>
    </location>
</feature>
<keyword evidence="4 7" id="KW-0812">Transmembrane</keyword>
<dbReference type="PROSITE" id="PS50928">
    <property type="entry name" value="ABC_TM1"/>
    <property type="match status" value="1"/>
</dbReference>
<name>A0A178M993_9CHLR</name>
<evidence type="ECO:0000256" key="6">
    <source>
        <dbReference type="ARBA" id="ARBA00023136"/>
    </source>
</evidence>
<dbReference type="STRING" id="1707952.A6A03_02775"/>
<feature type="transmembrane region" description="Helical" evidence="7">
    <location>
        <begin position="144"/>
        <end position="163"/>
    </location>
</feature>
<dbReference type="FunFam" id="1.10.3720.10:FF:000187">
    <property type="entry name" value="Binding-protein-dependent transport systems inner membrane component"/>
    <property type="match status" value="1"/>
</dbReference>
<feature type="transmembrane region" description="Helical" evidence="7">
    <location>
        <begin position="113"/>
        <end position="138"/>
    </location>
</feature>
<dbReference type="InterPro" id="IPR000515">
    <property type="entry name" value="MetI-like"/>
</dbReference>
<dbReference type="Proteomes" id="UP000078287">
    <property type="component" value="Unassembled WGS sequence"/>
</dbReference>
<feature type="transmembrane region" description="Helical" evidence="7">
    <location>
        <begin position="79"/>
        <end position="101"/>
    </location>
</feature>
<evidence type="ECO:0000256" key="5">
    <source>
        <dbReference type="ARBA" id="ARBA00022989"/>
    </source>
</evidence>
<dbReference type="CDD" id="cd06261">
    <property type="entry name" value="TM_PBP2"/>
    <property type="match status" value="1"/>
</dbReference>
<evidence type="ECO:0000256" key="4">
    <source>
        <dbReference type="ARBA" id="ARBA00022692"/>
    </source>
</evidence>
<evidence type="ECO:0000313" key="10">
    <source>
        <dbReference type="Proteomes" id="UP000078287"/>
    </source>
</evidence>
<dbReference type="GO" id="GO:0005886">
    <property type="term" value="C:plasma membrane"/>
    <property type="evidence" value="ECO:0007669"/>
    <property type="project" value="UniProtKB-SubCell"/>
</dbReference>
<gene>
    <name evidence="9" type="ORF">A6A03_02775</name>
</gene>
<dbReference type="Gene3D" id="1.10.3720.10">
    <property type="entry name" value="MetI-like"/>
    <property type="match status" value="1"/>
</dbReference>
<keyword evidence="3" id="KW-1003">Cell membrane</keyword>
<feature type="transmembrane region" description="Helical" evidence="7">
    <location>
        <begin position="207"/>
        <end position="228"/>
    </location>
</feature>
<protein>
    <submittedName>
        <fullName evidence="9">Nitrate ABC transporter permease</fullName>
    </submittedName>
</protein>
<evidence type="ECO:0000256" key="1">
    <source>
        <dbReference type="ARBA" id="ARBA00004651"/>
    </source>
</evidence>
<dbReference type="PANTHER" id="PTHR30151:SF20">
    <property type="entry name" value="ABC TRANSPORTER PERMEASE PROTEIN HI_0355-RELATED"/>
    <property type="match status" value="1"/>
</dbReference>
<evidence type="ECO:0000256" key="7">
    <source>
        <dbReference type="RuleBase" id="RU363032"/>
    </source>
</evidence>
<dbReference type="OrthoDB" id="9804353at2"/>
<comment type="similarity">
    <text evidence="7">Belongs to the binding-protein-dependent transport system permease family.</text>
</comment>
<comment type="subcellular location">
    <subcellularLocation>
        <location evidence="1 7">Cell membrane</location>
        <topology evidence="1 7">Multi-pass membrane protein</topology>
    </subcellularLocation>
</comment>
<dbReference type="RefSeq" id="WP_066788572.1">
    <property type="nucleotide sequence ID" value="NZ_LWQS01000060.1"/>
</dbReference>
<feature type="domain" description="ABC transmembrane type-1" evidence="8">
    <location>
        <begin position="78"/>
        <end position="258"/>
    </location>
</feature>
<feature type="transmembrane region" description="Helical" evidence="7">
    <location>
        <begin position="240"/>
        <end position="261"/>
    </location>
</feature>
<comment type="caution">
    <text evidence="9">The sequence shown here is derived from an EMBL/GenBank/DDBJ whole genome shotgun (WGS) entry which is preliminary data.</text>
</comment>
<keyword evidence="2 7" id="KW-0813">Transport</keyword>
<dbReference type="InterPro" id="IPR035906">
    <property type="entry name" value="MetI-like_sf"/>
</dbReference>
<dbReference type="AlphaFoldDB" id="A0A178M993"/>
<reference evidence="9 10" key="1">
    <citation type="submission" date="2016-04" db="EMBL/GenBank/DDBJ databases">
        <title>Chloroflexus islandicus sp. nov., a thermophilic filamentous anoxygenic phototrophic bacterium from geyser Strokkur (Iceland).</title>
        <authorList>
            <person name="Gaisin V.A."/>
            <person name="Kalashnikov A.M."/>
            <person name="Sukhacheva M.V."/>
            <person name="Grouzdev D.S."/>
            <person name="Ivanov T.M."/>
            <person name="Kuznetsov B."/>
            <person name="Gorlenko V.M."/>
        </authorList>
    </citation>
    <scope>NUCLEOTIDE SEQUENCE [LARGE SCALE GENOMIC DNA]</scope>
    <source>
        <strain evidence="10">isl-2</strain>
    </source>
</reference>
<accession>A0A178M993</accession>
<keyword evidence="5 7" id="KW-1133">Transmembrane helix</keyword>
<organism evidence="9 10">
    <name type="scientific">Chloroflexus islandicus</name>
    <dbReference type="NCBI Taxonomy" id="1707952"/>
    <lineage>
        <taxon>Bacteria</taxon>
        <taxon>Bacillati</taxon>
        <taxon>Chloroflexota</taxon>
        <taxon>Chloroflexia</taxon>
        <taxon>Chloroflexales</taxon>
        <taxon>Chloroflexineae</taxon>
        <taxon>Chloroflexaceae</taxon>
        <taxon>Chloroflexus</taxon>
    </lineage>
</organism>
<proteinExistence type="inferred from homology"/>
<sequence length="272" mass="29254">MSEEVSAPISVTPPAGSTRLSWRTGLAEYGPPALLVIGLLLVWEGLVWYWAVPAWLLPAPSQIALTFVTSLPVLAEHTMATLTVTIPGFALALAAGFGLGVALDASPLLRRAVYPLLVTSQTVPIVAIAPLLVVGFGFGLLPKVLVVALITFFPIVVNTIDGLQSADRDQRRLLEAMGANYWQLLRLLRLRAALPAIFTGIKVAITYSVIGAVLAEWIGASAGLGVYIARSLRAFRTDQVFVAALVTSLLTIVLFTLVSLLERWIVFWKGER</sequence>
<evidence type="ECO:0000313" key="9">
    <source>
        <dbReference type="EMBL" id="OAN45096.1"/>
    </source>
</evidence>
<dbReference type="EMBL" id="LWQS01000060">
    <property type="protein sequence ID" value="OAN45096.1"/>
    <property type="molecule type" value="Genomic_DNA"/>
</dbReference>
<evidence type="ECO:0000256" key="3">
    <source>
        <dbReference type="ARBA" id="ARBA00022475"/>
    </source>
</evidence>
<keyword evidence="10" id="KW-1185">Reference proteome</keyword>
<keyword evidence="6 7" id="KW-0472">Membrane</keyword>
<dbReference type="Pfam" id="PF00528">
    <property type="entry name" value="BPD_transp_1"/>
    <property type="match status" value="1"/>
</dbReference>
<dbReference type="GO" id="GO:0055085">
    <property type="term" value="P:transmembrane transport"/>
    <property type="evidence" value="ECO:0007669"/>
    <property type="project" value="InterPro"/>
</dbReference>
<dbReference type="PANTHER" id="PTHR30151">
    <property type="entry name" value="ALKANE SULFONATE ABC TRANSPORTER-RELATED, MEMBRANE SUBUNIT"/>
    <property type="match status" value="1"/>
</dbReference>